<dbReference type="EMBL" id="WTVP01000142">
    <property type="protein sequence ID" value="NMG17853.1"/>
    <property type="molecule type" value="Genomic_DNA"/>
</dbReference>
<feature type="domain" description="Radical SAM core" evidence="11">
    <location>
        <begin position="1"/>
        <end position="197"/>
    </location>
</feature>
<evidence type="ECO:0000256" key="3">
    <source>
        <dbReference type="ARBA" id="ARBA00022723"/>
    </source>
</evidence>
<comment type="caution">
    <text evidence="12">The sequence shown here is derived from an EMBL/GenBank/DDBJ whole genome shotgun (WGS) entry which is preliminary data.</text>
</comment>
<dbReference type="InterPro" id="IPR058240">
    <property type="entry name" value="rSAM_sf"/>
</dbReference>
<dbReference type="Pfam" id="PF06463">
    <property type="entry name" value="Mob_synth_C"/>
    <property type="match status" value="1"/>
</dbReference>
<reference evidence="12 13" key="1">
    <citation type="submission" date="2019-12" db="EMBL/GenBank/DDBJ databases">
        <title>Comparative genomics gives insights into the taxonomy of the Azoarcus-Aromatoleum group and reveals separate origins of nif in the plant-associated Azoarcus and non-plant-associated Aromatoleum sub-groups.</title>
        <authorList>
            <person name="Lafos M."/>
            <person name="Maluk M."/>
            <person name="Batista M."/>
            <person name="Junghare M."/>
            <person name="Carmona M."/>
            <person name="Faoro H."/>
            <person name="Cruz L.M."/>
            <person name="Battistoni F."/>
            <person name="De Souza E."/>
            <person name="Pedrosa F."/>
            <person name="Chen W.-M."/>
            <person name="Poole P.S."/>
            <person name="Dixon R.A."/>
            <person name="James E.K."/>
        </authorList>
    </citation>
    <scope>NUCLEOTIDE SEQUENCE [LARGE SCALE GENOMIC DNA]</scope>
    <source>
        <strain evidence="12 13">PbN1</strain>
    </source>
</reference>
<keyword evidence="7" id="KW-0342">GTP-binding</keyword>
<evidence type="ECO:0000313" key="13">
    <source>
        <dbReference type="Proteomes" id="UP000633943"/>
    </source>
</evidence>
<dbReference type="CDD" id="cd01335">
    <property type="entry name" value="Radical_SAM"/>
    <property type="match status" value="1"/>
</dbReference>
<dbReference type="Proteomes" id="UP000633943">
    <property type="component" value="Unassembled WGS sequence"/>
</dbReference>
<evidence type="ECO:0000256" key="2">
    <source>
        <dbReference type="ARBA" id="ARBA00022691"/>
    </source>
</evidence>
<evidence type="ECO:0000256" key="7">
    <source>
        <dbReference type="ARBA" id="ARBA00023134"/>
    </source>
</evidence>
<keyword evidence="2" id="KW-0949">S-adenosyl-L-methionine</keyword>
<evidence type="ECO:0000256" key="6">
    <source>
        <dbReference type="ARBA" id="ARBA00023014"/>
    </source>
</evidence>
<accession>A0ABX1P1C3</accession>
<evidence type="ECO:0000256" key="8">
    <source>
        <dbReference type="ARBA" id="ARBA00023150"/>
    </source>
</evidence>
<keyword evidence="5" id="KW-0408">Iron</keyword>
<evidence type="ECO:0000256" key="5">
    <source>
        <dbReference type="ARBA" id="ARBA00023004"/>
    </source>
</evidence>
<keyword evidence="4" id="KW-0547">Nucleotide-binding</keyword>
<dbReference type="InterPro" id="IPR050105">
    <property type="entry name" value="MoCo_biosynth_MoaA/MoaC"/>
</dbReference>
<protein>
    <submittedName>
        <fullName evidence="12">GTP 3',8-cyclase MoaA</fullName>
    </submittedName>
</protein>
<dbReference type="InterPro" id="IPR007197">
    <property type="entry name" value="rSAM"/>
</dbReference>
<dbReference type="PANTHER" id="PTHR22960:SF0">
    <property type="entry name" value="MOLYBDENUM COFACTOR BIOSYNTHESIS PROTEIN 1"/>
    <property type="match status" value="1"/>
</dbReference>
<keyword evidence="8" id="KW-0501">Molybdenum cofactor biosynthesis</keyword>
<dbReference type="Pfam" id="PF04055">
    <property type="entry name" value="Radical_SAM"/>
    <property type="match status" value="1"/>
</dbReference>
<dbReference type="InterPro" id="IPR013785">
    <property type="entry name" value="Aldolase_TIM"/>
</dbReference>
<evidence type="ECO:0000259" key="11">
    <source>
        <dbReference type="PROSITE" id="PS51918"/>
    </source>
</evidence>
<evidence type="ECO:0000313" key="12">
    <source>
        <dbReference type="EMBL" id="NMG17853.1"/>
    </source>
</evidence>
<dbReference type="SUPFAM" id="SSF102114">
    <property type="entry name" value="Radical SAM enzymes"/>
    <property type="match status" value="1"/>
</dbReference>
<dbReference type="RefSeq" id="WP_169204313.1">
    <property type="nucleotide sequence ID" value="NZ_WTVP01000142.1"/>
</dbReference>
<proteinExistence type="predicted"/>
<comment type="cofactor">
    <cofactor evidence="1">
        <name>[4Fe-4S] cluster</name>
        <dbReference type="ChEBI" id="CHEBI:49883"/>
    </cofactor>
</comment>
<evidence type="ECO:0000256" key="1">
    <source>
        <dbReference type="ARBA" id="ARBA00001966"/>
    </source>
</evidence>
<dbReference type="Gene3D" id="3.20.20.70">
    <property type="entry name" value="Aldolase class I"/>
    <property type="match status" value="1"/>
</dbReference>
<dbReference type="PANTHER" id="PTHR22960">
    <property type="entry name" value="MOLYBDOPTERIN COFACTOR SYNTHESIS PROTEIN A"/>
    <property type="match status" value="1"/>
</dbReference>
<dbReference type="InterPro" id="IPR010505">
    <property type="entry name" value="MoaA_twitch"/>
</dbReference>
<keyword evidence="9" id="KW-0456">Lyase</keyword>
<evidence type="ECO:0000256" key="10">
    <source>
        <dbReference type="SAM" id="MobiDB-lite"/>
    </source>
</evidence>
<dbReference type="PROSITE" id="PS51918">
    <property type="entry name" value="RADICAL_SAM"/>
    <property type="match status" value="1"/>
</dbReference>
<organism evidence="12 13">
    <name type="scientific">Aromatoleum bremense</name>
    <dbReference type="NCBI Taxonomy" id="76115"/>
    <lineage>
        <taxon>Bacteria</taxon>
        <taxon>Pseudomonadati</taxon>
        <taxon>Pseudomonadota</taxon>
        <taxon>Betaproteobacteria</taxon>
        <taxon>Rhodocyclales</taxon>
        <taxon>Rhodocyclaceae</taxon>
        <taxon>Aromatoleum</taxon>
    </lineage>
</organism>
<name>A0ABX1P1C3_9RHOO</name>
<keyword evidence="3" id="KW-0479">Metal-binding</keyword>
<keyword evidence="6" id="KW-0411">Iron-sulfur</keyword>
<dbReference type="CDD" id="cd21117">
    <property type="entry name" value="Twitch_MoaA"/>
    <property type="match status" value="1"/>
</dbReference>
<evidence type="ECO:0000256" key="4">
    <source>
        <dbReference type="ARBA" id="ARBA00022741"/>
    </source>
</evidence>
<keyword evidence="13" id="KW-1185">Reference proteome</keyword>
<evidence type="ECO:0000256" key="9">
    <source>
        <dbReference type="ARBA" id="ARBA00023239"/>
    </source>
</evidence>
<gene>
    <name evidence="12" type="primary">moaA</name>
    <name evidence="12" type="ORF">GPA24_20490</name>
</gene>
<sequence length="292" mass="31958">MPTSPTRKSRSRRASASASQFRSGTFARGSRVRLTGGEPLTRPGLVELASRLGEISGVRDLSLSTNGTLLAQHAKGLRAAGVKRINVSLDSLQRERFTTITRRDRLASVLEGLDCAKECHFSPIKVNMVILTGVNDDEIDAMVEFCLGQGFILRLIEAMPVEDVGWRTSQFDLAAVRDQLRRRFGLIDGVVPGGGPARYLRTVRGDFSIGFITPVTQHFCESCNRVRLSVDGTLYLCLGEQNNVDLRGPMRSGATDTNLADIIRGALNRKPLRHDFSQAANKAMRSMVKIGG</sequence>
<feature type="region of interest" description="Disordered" evidence="10">
    <location>
        <begin position="1"/>
        <end position="24"/>
    </location>
</feature>